<keyword evidence="3" id="KW-0165">Cleavage on pair of basic residues</keyword>
<dbReference type="GO" id="GO:0071444">
    <property type="term" value="P:cellular response to pheromone"/>
    <property type="evidence" value="ECO:0007669"/>
    <property type="project" value="EnsemblFungi"/>
</dbReference>
<dbReference type="GO" id="GO:0031505">
    <property type="term" value="P:fungal-type cell wall organization"/>
    <property type="evidence" value="ECO:0007669"/>
    <property type="project" value="TreeGrafter"/>
</dbReference>
<keyword evidence="5 11" id="KW-0064">Aspartyl protease</keyword>
<dbReference type="PANTHER" id="PTHR47965">
    <property type="entry name" value="ASPARTYL PROTEASE-RELATED"/>
    <property type="match status" value="1"/>
</dbReference>
<dbReference type="OrthoDB" id="771136at2759"/>
<feature type="region of interest" description="Disordered" evidence="12">
    <location>
        <begin position="469"/>
        <end position="488"/>
    </location>
</feature>
<dbReference type="InterPro" id="IPR033876">
    <property type="entry name" value="SAP-like"/>
</dbReference>
<dbReference type="EMBL" id="HE616749">
    <property type="protein sequence ID" value="CCE94124.1"/>
    <property type="molecule type" value="Genomic_DNA"/>
</dbReference>
<dbReference type="InterPro" id="IPR001461">
    <property type="entry name" value="Aspartic_peptidase_A1"/>
</dbReference>
<keyword evidence="8" id="KW-0325">Glycoprotein</keyword>
<evidence type="ECO:0000256" key="12">
    <source>
        <dbReference type="SAM" id="MobiDB-lite"/>
    </source>
</evidence>
<dbReference type="GO" id="GO:0006508">
    <property type="term" value="P:proteolysis"/>
    <property type="evidence" value="ECO:0007669"/>
    <property type="project" value="UniProtKB-KW"/>
</dbReference>
<evidence type="ECO:0000313" key="15">
    <source>
        <dbReference type="Proteomes" id="UP000005627"/>
    </source>
</evidence>
<feature type="active site" evidence="9">
    <location>
        <position position="307"/>
    </location>
</feature>
<evidence type="ECO:0000256" key="11">
    <source>
        <dbReference type="RuleBase" id="RU000454"/>
    </source>
</evidence>
<dbReference type="GO" id="GO:0000747">
    <property type="term" value="P:conjugation with cellular fusion"/>
    <property type="evidence" value="ECO:0007669"/>
    <property type="project" value="EnsemblFungi"/>
</dbReference>
<feature type="active site" evidence="9">
    <location>
        <position position="86"/>
    </location>
</feature>
<proteinExistence type="inferred from homology"/>
<feature type="compositionally biased region" description="Polar residues" evidence="12">
    <location>
        <begin position="503"/>
        <end position="516"/>
    </location>
</feature>
<dbReference type="FunFam" id="2.40.70.10:FF:000011">
    <property type="entry name" value="Aspartic protease"/>
    <property type="match status" value="1"/>
</dbReference>
<organism evidence="14 15">
    <name type="scientific">Torulaspora delbrueckii</name>
    <name type="common">Yeast</name>
    <name type="synonym">Candida colliculosa</name>
    <dbReference type="NCBI Taxonomy" id="4950"/>
    <lineage>
        <taxon>Eukaryota</taxon>
        <taxon>Fungi</taxon>
        <taxon>Dikarya</taxon>
        <taxon>Ascomycota</taxon>
        <taxon>Saccharomycotina</taxon>
        <taxon>Saccharomycetes</taxon>
        <taxon>Saccharomycetales</taxon>
        <taxon>Saccharomycetaceae</taxon>
        <taxon>Torulaspora</taxon>
    </lineage>
</organism>
<evidence type="ECO:0000256" key="10">
    <source>
        <dbReference type="PIRSR" id="PIRSR601461-2"/>
    </source>
</evidence>
<dbReference type="PROSITE" id="PS51767">
    <property type="entry name" value="PEPTIDASE_A1"/>
    <property type="match status" value="1"/>
</dbReference>
<keyword evidence="7" id="KW-0865">Zymogen</keyword>
<name>G8ZZT0_TORDE</name>
<dbReference type="KEGG" id="tdl:TDEL_0H02650"/>
<keyword evidence="15" id="KW-1185">Reference proteome</keyword>
<evidence type="ECO:0000256" key="7">
    <source>
        <dbReference type="ARBA" id="ARBA00023145"/>
    </source>
</evidence>
<evidence type="ECO:0000256" key="8">
    <source>
        <dbReference type="ARBA" id="ARBA00023180"/>
    </source>
</evidence>
<dbReference type="InParanoid" id="G8ZZT0"/>
<dbReference type="Proteomes" id="UP000005627">
    <property type="component" value="Chromosome 8"/>
</dbReference>
<dbReference type="MEROPS" id="A01.015"/>
<keyword evidence="10" id="KW-1015">Disulfide bond</keyword>
<dbReference type="GO" id="GO:0004190">
    <property type="term" value="F:aspartic-type endopeptidase activity"/>
    <property type="evidence" value="ECO:0007669"/>
    <property type="project" value="UniProtKB-KW"/>
</dbReference>
<dbReference type="Gene3D" id="2.40.70.10">
    <property type="entry name" value="Acid Proteases"/>
    <property type="match status" value="2"/>
</dbReference>
<feature type="disulfide bond" evidence="10">
    <location>
        <begin position="343"/>
        <end position="378"/>
    </location>
</feature>
<accession>G8ZZT0</accession>
<dbReference type="InterPro" id="IPR033121">
    <property type="entry name" value="PEPTIDASE_A1"/>
</dbReference>
<dbReference type="PRINTS" id="PR00792">
    <property type="entry name" value="PEPSIN"/>
</dbReference>
<dbReference type="SUPFAM" id="SSF50630">
    <property type="entry name" value="Acid proteases"/>
    <property type="match status" value="1"/>
</dbReference>
<keyword evidence="2 11" id="KW-0645">Protease</keyword>
<evidence type="ECO:0000256" key="3">
    <source>
        <dbReference type="ARBA" id="ARBA00022685"/>
    </source>
</evidence>
<dbReference type="GO" id="GO:0005576">
    <property type="term" value="C:extracellular region"/>
    <property type="evidence" value="ECO:0007669"/>
    <property type="project" value="EnsemblFungi"/>
</dbReference>
<comment type="similarity">
    <text evidence="1 11">Belongs to the peptidase A1 family.</text>
</comment>
<dbReference type="InterPro" id="IPR001969">
    <property type="entry name" value="Aspartic_peptidase_AS"/>
</dbReference>
<dbReference type="InterPro" id="IPR021109">
    <property type="entry name" value="Peptidase_aspartic_dom_sf"/>
</dbReference>
<dbReference type="eggNOG" id="KOG1339">
    <property type="taxonomic scope" value="Eukaryota"/>
</dbReference>
<dbReference type="GeneID" id="11501288"/>
<feature type="region of interest" description="Disordered" evidence="12">
    <location>
        <begin position="494"/>
        <end position="521"/>
    </location>
</feature>
<dbReference type="Pfam" id="PF00026">
    <property type="entry name" value="Asp"/>
    <property type="match status" value="1"/>
</dbReference>
<sequence length="552" mass="60282">MILFRFAYITLITNFFISLVYSTPTSVLKYSAGHLHIPIKKVDNLSKRKLQRRKSTEIDLQHESGIYYSAILEIGTSHQELPVLFDSGSSDMWVSSSSNPYCLESEGYVNQTYNGETVTPFIDCKALGTFDYNGSSSFERLDIGRFYIKYSDESFADGFWAKEKLRLNGIDISTLQFGVADYATVPVGGVLGIGFPRRESVKGYDDAPNEFYPNFPQVLKNEGVIGVAAYSMFLNEVSSDAGSILFGAVDPTKYTGSLYTFPMVNEYPNVVDKPATLAMTLQALGAKSDSSCKYKTFTTTKQAVLLDSGTTLMTAPPEIAEEMAFFCWGPTYNESEGIFYFDCPSDDDDTEFIFDFGDLKITLPLASLVISSSGDGHCGFGLTPASYSMTLGAIFLSSAYVVYDLDNYQISIAQAKWDGNPSQKSRVRIPKDGTIYGATKATATPWTTDEPVKVDYDMFEDHSSCIASQNETNQTSSESSSSMTSPVNSTSLSLQVSVTSTTADSQPTADQTSTTLDAEPSSIVFPDDNKAVTIVVTATTTVASSNMCQCTF</sequence>
<evidence type="ECO:0000256" key="5">
    <source>
        <dbReference type="ARBA" id="ARBA00022750"/>
    </source>
</evidence>
<dbReference type="GO" id="GO:0009277">
    <property type="term" value="C:fungal-type cell wall"/>
    <property type="evidence" value="ECO:0007669"/>
    <property type="project" value="EnsemblFungi"/>
</dbReference>
<dbReference type="FunCoup" id="G8ZZT0">
    <property type="interactions" value="207"/>
</dbReference>
<reference evidence="14 15" key="1">
    <citation type="journal article" date="2011" name="Proc. Natl. Acad. Sci. U.S.A.">
        <title>Evolutionary erosion of yeast sex chromosomes by mating-type switching accidents.</title>
        <authorList>
            <person name="Gordon J.L."/>
            <person name="Armisen D."/>
            <person name="Proux-Wera E."/>
            <person name="Oheigeartaigh S.S."/>
            <person name="Byrne K.P."/>
            <person name="Wolfe K.H."/>
        </authorList>
    </citation>
    <scope>NUCLEOTIDE SEQUENCE [LARGE SCALE GENOMIC DNA]</scope>
    <source>
        <strain evidence="15">ATCC 10662 / CBS 1146 / NBRC 0425 / NCYC 2629 / NRRL Y-866</strain>
    </source>
</reference>
<keyword evidence="4" id="KW-0732">Signal</keyword>
<dbReference type="STRING" id="1076872.G8ZZT0"/>
<evidence type="ECO:0000256" key="6">
    <source>
        <dbReference type="ARBA" id="ARBA00022801"/>
    </source>
</evidence>
<dbReference type="AlphaFoldDB" id="G8ZZT0"/>
<keyword evidence="6 11" id="KW-0378">Hydrolase</keyword>
<evidence type="ECO:0000256" key="4">
    <source>
        <dbReference type="ARBA" id="ARBA00022729"/>
    </source>
</evidence>
<evidence type="ECO:0000256" key="1">
    <source>
        <dbReference type="ARBA" id="ARBA00007447"/>
    </source>
</evidence>
<dbReference type="HOGENOM" id="CLU_013253_9_1_1"/>
<dbReference type="CDD" id="cd05474">
    <property type="entry name" value="SAP_like"/>
    <property type="match status" value="1"/>
</dbReference>
<dbReference type="RefSeq" id="XP_003683335.1">
    <property type="nucleotide sequence ID" value="XM_003683287.1"/>
</dbReference>
<dbReference type="PANTHER" id="PTHR47965:SF12">
    <property type="entry name" value="ASPARTIC PROTEINASE 3-RELATED"/>
    <property type="match status" value="1"/>
</dbReference>
<evidence type="ECO:0000259" key="13">
    <source>
        <dbReference type="PROSITE" id="PS51767"/>
    </source>
</evidence>
<protein>
    <recommendedName>
        <fullName evidence="13">Peptidase A1 domain-containing protein</fullName>
    </recommendedName>
</protein>
<evidence type="ECO:0000256" key="9">
    <source>
        <dbReference type="PIRSR" id="PIRSR601461-1"/>
    </source>
</evidence>
<gene>
    <name evidence="14" type="primary">TDEL0H02650</name>
    <name evidence="14" type="ORF">TDEL_0H02650</name>
</gene>
<dbReference type="PROSITE" id="PS00141">
    <property type="entry name" value="ASP_PROTEASE"/>
    <property type="match status" value="1"/>
</dbReference>
<dbReference type="GO" id="GO:0043171">
    <property type="term" value="P:peptide catabolic process"/>
    <property type="evidence" value="ECO:0007669"/>
    <property type="project" value="EnsemblFungi"/>
</dbReference>
<evidence type="ECO:0000313" key="14">
    <source>
        <dbReference type="EMBL" id="CCE94124.1"/>
    </source>
</evidence>
<evidence type="ECO:0000256" key="2">
    <source>
        <dbReference type="ARBA" id="ARBA00022670"/>
    </source>
</evidence>
<feature type="domain" description="Peptidase A1" evidence="13">
    <location>
        <begin position="68"/>
        <end position="413"/>
    </location>
</feature>